<dbReference type="InterPro" id="IPR029044">
    <property type="entry name" value="Nucleotide-diphossugar_trans"/>
</dbReference>
<dbReference type="InterPro" id="IPR018357">
    <property type="entry name" value="Hexapep_transf_CS"/>
</dbReference>
<comment type="catalytic activity">
    <reaction evidence="6">
        <text>N-acetyl-alpha-D-glucosamine 1-phosphate + UTP + H(+) = UDP-N-acetyl-alpha-D-glucosamine + diphosphate</text>
        <dbReference type="Rhea" id="RHEA:13509"/>
        <dbReference type="ChEBI" id="CHEBI:15378"/>
        <dbReference type="ChEBI" id="CHEBI:33019"/>
        <dbReference type="ChEBI" id="CHEBI:46398"/>
        <dbReference type="ChEBI" id="CHEBI:57705"/>
        <dbReference type="ChEBI" id="CHEBI:57776"/>
        <dbReference type="EC" id="2.7.7.23"/>
    </reaction>
</comment>
<dbReference type="Proteomes" id="UP000001694">
    <property type="component" value="Chromosome"/>
</dbReference>
<dbReference type="SUPFAM" id="SSF53448">
    <property type="entry name" value="Nucleotide-diphospho-sugar transferases"/>
    <property type="match status" value="1"/>
</dbReference>
<dbReference type="HOGENOM" id="CLU_029499_0_1_2"/>
<feature type="domain" description="MobA-like NTP transferase" evidence="7">
    <location>
        <begin position="6"/>
        <end position="126"/>
    </location>
</feature>
<dbReference type="GeneID" id="6165231"/>
<dbReference type="Gene3D" id="3.90.550.10">
    <property type="entry name" value="Spore Coat Polysaccharide Biosynthesis Protein SpsA, Chain A"/>
    <property type="match status" value="1"/>
</dbReference>
<dbReference type="EMBL" id="CP001014">
    <property type="protein sequence ID" value="ACB40616.1"/>
    <property type="molecule type" value="Genomic_DNA"/>
</dbReference>
<feature type="domain" description="Mannose-1-phosphate guanyltransferase C-terminal" evidence="8">
    <location>
        <begin position="229"/>
        <end position="314"/>
    </location>
</feature>
<evidence type="ECO:0000256" key="2">
    <source>
        <dbReference type="ARBA" id="ARBA00022695"/>
    </source>
</evidence>
<organism evidence="9 10">
    <name type="scientific">Pyrobaculum neutrophilum (strain DSM 2338 / JCM 9278 / NBRC 100436 / V24Sta)</name>
    <name type="common">Thermoproteus neutrophilus</name>
    <dbReference type="NCBI Taxonomy" id="444157"/>
    <lineage>
        <taxon>Archaea</taxon>
        <taxon>Thermoproteota</taxon>
        <taxon>Thermoprotei</taxon>
        <taxon>Thermoproteales</taxon>
        <taxon>Thermoproteaceae</taxon>
        <taxon>Pyrobaculum</taxon>
    </lineage>
</organism>
<name>B1YAG7_PYRNV</name>
<dbReference type="SUPFAM" id="SSF51161">
    <property type="entry name" value="Trimeric LpxA-like enzymes"/>
    <property type="match status" value="1"/>
</dbReference>
<dbReference type="AlphaFoldDB" id="B1YAG7"/>
<dbReference type="Pfam" id="PF12804">
    <property type="entry name" value="NTP_transf_3"/>
    <property type="match status" value="1"/>
</dbReference>
<evidence type="ECO:0000256" key="4">
    <source>
        <dbReference type="ARBA" id="ARBA00023315"/>
    </source>
</evidence>
<evidence type="ECO:0000259" key="8">
    <source>
        <dbReference type="Pfam" id="PF25087"/>
    </source>
</evidence>
<sequence length="363" mass="38621">MKIAPVVLAGGRPGPFEKLTGPLPKTYVRVGGRRLYQYAADPLAATFGRVYVVTPHPERGPYIYVEEKGQGIEQAIAAAESHLGAETHILLAYGDVYVDPAAFRTLVESAISAGADGAILAVPRKTTKGYGAVETKPGGLLAKIGGESQWIYAGAALLPRDVAKAAAQAGFYEALNEAAKNKKIAVAPWGGVWHDVNYPEDLLPLLEHVAPRHTYIAEGARVSPTAVLQGPVVVEEQAEVDHYAVVKGPAYIGKRAFVGSHSLVRNYAYIEEEAVVGSAAEISHSLIGQRATVGRASFISYSVVGEEAVVEPNAITMSVLREGRERLEPVEVRGARYYKLGALIPRGARIPAAAVLKPGTGWQ</sequence>
<keyword evidence="1 9" id="KW-0808">Transferase</keyword>
<evidence type="ECO:0000313" key="10">
    <source>
        <dbReference type="Proteomes" id="UP000001694"/>
    </source>
</evidence>
<dbReference type="OrthoDB" id="15372at2157"/>
<dbReference type="KEGG" id="tne:Tneu_1694"/>
<evidence type="ECO:0000256" key="5">
    <source>
        <dbReference type="ARBA" id="ARBA00048247"/>
    </source>
</evidence>
<keyword evidence="10" id="KW-1185">Reference proteome</keyword>
<dbReference type="RefSeq" id="WP_012351035.1">
    <property type="nucleotide sequence ID" value="NC_010525.1"/>
</dbReference>
<dbReference type="PANTHER" id="PTHR43584">
    <property type="entry name" value="NUCLEOTIDYL TRANSFERASE"/>
    <property type="match status" value="1"/>
</dbReference>
<evidence type="ECO:0000259" key="7">
    <source>
        <dbReference type="Pfam" id="PF12804"/>
    </source>
</evidence>
<dbReference type="InterPro" id="IPR050065">
    <property type="entry name" value="GlmU-like"/>
</dbReference>
<gene>
    <name evidence="9" type="ordered locus">Tneu_1694</name>
</gene>
<dbReference type="Pfam" id="PF25087">
    <property type="entry name" value="GMPPB_C"/>
    <property type="match status" value="1"/>
</dbReference>
<dbReference type="InterPro" id="IPR025877">
    <property type="entry name" value="MobA-like_NTP_Trfase"/>
</dbReference>
<keyword evidence="2" id="KW-0548">Nucleotidyltransferase</keyword>
<proteinExistence type="predicted"/>
<dbReference type="InterPro" id="IPR056729">
    <property type="entry name" value="GMPPB_C"/>
</dbReference>
<dbReference type="PANTHER" id="PTHR43584:SF8">
    <property type="entry name" value="N-ACETYLMURAMATE ALPHA-1-PHOSPHATE URIDYLYLTRANSFERASE"/>
    <property type="match status" value="1"/>
</dbReference>
<accession>B1YAG7</accession>
<dbReference type="eggNOG" id="arCOG00666">
    <property type="taxonomic scope" value="Archaea"/>
</dbReference>
<dbReference type="InterPro" id="IPR011004">
    <property type="entry name" value="Trimer_LpxA-like_sf"/>
</dbReference>
<dbReference type="GO" id="GO:0019134">
    <property type="term" value="F:glucosamine-1-phosphate N-acetyltransferase activity"/>
    <property type="evidence" value="ECO:0007669"/>
    <property type="project" value="UniProtKB-EC"/>
</dbReference>
<keyword evidence="4" id="KW-0012">Acyltransferase</keyword>
<evidence type="ECO:0000256" key="6">
    <source>
        <dbReference type="ARBA" id="ARBA00048493"/>
    </source>
</evidence>
<comment type="catalytic activity">
    <reaction evidence="5">
        <text>alpha-D-glucosamine 1-phosphate + acetyl-CoA = N-acetyl-alpha-D-glucosamine 1-phosphate + CoA + H(+)</text>
        <dbReference type="Rhea" id="RHEA:13725"/>
        <dbReference type="ChEBI" id="CHEBI:15378"/>
        <dbReference type="ChEBI" id="CHEBI:57287"/>
        <dbReference type="ChEBI" id="CHEBI:57288"/>
        <dbReference type="ChEBI" id="CHEBI:57776"/>
        <dbReference type="ChEBI" id="CHEBI:58516"/>
        <dbReference type="EC" id="2.3.1.157"/>
    </reaction>
</comment>
<protein>
    <submittedName>
        <fullName evidence="9">Nucleotidyl transferase</fullName>
    </submittedName>
</protein>
<evidence type="ECO:0000256" key="1">
    <source>
        <dbReference type="ARBA" id="ARBA00022679"/>
    </source>
</evidence>
<dbReference type="STRING" id="444157.Tneu_1694"/>
<dbReference type="Gene3D" id="2.160.10.10">
    <property type="entry name" value="Hexapeptide repeat proteins"/>
    <property type="match status" value="1"/>
</dbReference>
<dbReference type="PROSITE" id="PS00101">
    <property type="entry name" value="HEXAPEP_TRANSFERASES"/>
    <property type="match status" value="1"/>
</dbReference>
<keyword evidence="3" id="KW-0511">Multifunctional enzyme</keyword>
<reference evidence="9" key="1">
    <citation type="submission" date="2008-03" db="EMBL/GenBank/DDBJ databases">
        <title>Complete sequence of Thermoproteus neutrophilus V24Sta.</title>
        <authorList>
            <consortium name="US DOE Joint Genome Institute"/>
            <person name="Copeland A."/>
            <person name="Lucas S."/>
            <person name="Lapidus A."/>
            <person name="Glavina del Rio T."/>
            <person name="Dalin E."/>
            <person name="Tice H."/>
            <person name="Bruce D."/>
            <person name="Goodwin L."/>
            <person name="Pitluck S."/>
            <person name="Sims D."/>
            <person name="Brettin T."/>
            <person name="Detter J.C."/>
            <person name="Han C."/>
            <person name="Kuske C.R."/>
            <person name="Schmutz J."/>
            <person name="Larimer F."/>
            <person name="Land M."/>
            <person name="Hauser L."/>
            <person name="Kyrpides N."/>
            <person name="Mikhailova N."/>
            <person name="Biddle J.F."/>
            <person name="Zhang Z."/>
            <person name="Fitz-Gibbon S.T."/>
            <person name="Lowe T.M."/>
            <person name="Saltikov C."/>
            <person name="House C.H."/>
            <person name="Richardson P."/>
        </authorList>
    </citation>
    <scope>NUCLEOTIDE SEQUENCE [LARGE SCALE GENOMIC DNA]</scope>
    <source>
        <strain evidence="9">V24Sta</strain>
    </source>
</reference>
<dbReference type="GO" id="GO:0003977">
    <property type="term" value="F:UDP-N-acetylglucosamine diphosphorylase activity"/>
    <property type="evidence" value="ECO:0007669"/>
    <property type="project" value="UniProtKB-EC"/>
</dbReference>
<evidence type="ECO:0000313" key="9">
    <source>
        <dbReference type="EMBL" id="ACB40616.1"/>
    </source>
</evidence>
<evidence type="ECO:0000256" key="3">
    <source>
        <dbReference type="ARBA" id="ARBA00023268"/>
    </source>
</evidence>